<protein>
    <submittedName>
        <fullName evidence="2">DUF2294 domain-containing protein</fullName>
    </submittedName>
</protein>
<dbReference type="EMBL" id="PZFR01000130">
    <property type="protein sequence ID" value="PTI66159.1"/>
    <property type="molecule type" value="Genomic_DNA"/>
</dbReference>
<accession>A0ABX5IJ40</accession>
<proteinExistence type="predicted"/>
<evidence type="ECO:0000313" key="3">
    <source>
        <dbReference type="Proteomes" id="UP000240859"/>
    </source>
</evidence>
<dbReference type="RefSeq" id="WP_046836922.1">
    <property type="nucleotide sequence ID" value="NZ_CP118976.1"/>
</dbReference>
<evidence type="ECO:0000313" key="2">
    <source>
        <dbReference type="EMBL" id="PTI66159.1"/>
    </source>
</evidence>
<dbReference type="Pfam" id="PF10057">
    <property type="entry name" value="MpsC"/>
    <property type="match status" value="1"/>
</dbReference>
<organism evidence="2 3">
    <name type="scientific">Staphylococcus succinus</name>
    <dbReference type="NCBI Taxonomy" id="61015"/>
    <lineage>
        <taxon>Bacteria</taxon>
        <taxon>Bacillati</taxon>
        <taxon>Bacillota</taxon>
        <taxon>Bacilli</taxon>
        <taxon>Bacillales</taxon>
        <taxon>Staphylococcaceae</taxon>
        <taxon>Staphylococcus</taxon>
    </lineage>
</organism>
<dbReference type="GeneID" id="93721597"/>
<feature type="domain" description="Na+-translocating membrane potential-generating system MpsC" evidence="1">
    <location>
        <begin position="4"/>
        <end position="112"/>
    </location>
</feature>
<comment type="caution">
    <text evidence="2">The sequence shown here is derived from an EMBL/GenBank/DDBJ whole genome shotgun (WGS) entry which is preliminary data.</text>
</comment>
<evidence type="ECO:0000259" key="1">
    <source>
        <dbReference type="Pfam" id="PF10057"/>
    </source>
</evidence>
<sequence>MKTTKGTYESEISKAITQWEKDFLGRGSLSVKTDILRDMIIVSLQGVLTQAEYKVCETNEGLLTIKKTRSKLVESGIEALNDIVLSVTGEQVKSFHTDLSSRTGERVMIFKLYNDLEKQFSEEHKSL</sequence>
<keyword evidence="3" id="KW-1185">Reference proteome</keyword>
<gene>
    <name evidence="2" type="ORF">BU057_12505</name>
</gene>
<name>A0ABX5IJ40_9STAP</name>
<dbReference type="Proteomes" id="UP000240859">
    <property type="component" value="Unassembled WGS sequence"/>
</dbReference>
<dbReference type="InterPro" id="IPR018745">
    <property type="entry name" value="MpsC"/>
</dbReference>
<reference evidence="2 3" key="1">
    <citation type="journal article" date="2016" name="Front. Microbiol.">
        <title>Comprehensive Phylogenetic Analysis of Bovine Non-aureus Staphylococci Species Based on Whole-Genome Sequencing.</title>
        <authorList>
            <person name="Naushad S."/>
            <person name="Barkema H.W."/>
            <person name="Luby C."/>
            <person name="Condas L.A."/>
            <person name="Nobrega D.B."/>
            <person name="Carson D.A."/>
            <person name="De Buck J."/>
        </authorList>
    </citation>
    <scope>NUCLEOTIDE SEQUENCE [LARGE SCALE GENOMIC DNA]</scope>
    <source>
        <strain evidence="2 3">SNUC 1084</strain>
    </source>
</reference>